<dbReference type="EMBL" id="MFGX01000099">
    <property type="protein sequence ID" value="OGF53637.1"/>
    <property type="molecule type" value="Genomic_DNA"/>
</dbReference>
<evidence type="ECO:0000256" key="2">
    <source>
        <dbReference type="ARBA" id="ARBA00022729"/>
    </source>
</evidence>
<sequence length="359" mass="39651">MRKWLTLRLLIVGGILGILVPLTSGIGSLGMMAQSSGELVIFSGRREPLLTPVLQLFQQQTGVQLTVKFGSTTALAQEILQLQETGRPVPDVFIANDAGTLEFLQRTRGAFQTYTSPQIATMPERFRSSDGSWIGVSGRSRVIIYNKDLVNPEELPTTAFDLIDSKWRGKIAVSNASDTDGFVPWVSALRLTLGDELTKAFLLKLKENQIVILAEQTDIRKAVGRGEFALGLINNYYVYLQRQEPDPAVRNVGILYHDQRPFQLGTLVNSTGAAIVKGAKNLQNAQRFLDLLVSELAQKLFAELNYEYPLLPGVPIQSDVREELPSGELEGLKQLPVSPADLGKELEATQQLLEEVGWF</sequence>
<proteinExistence type="inferred from homology"/>
<keyword evidence="2" id="KW-0732">Signal</keyword>
<accession>A0A1F5UR62</accession>
<keyword evidence="3" id="KW-0408">Iron</keyword>
<feature type="binding site" evidence="3">
    <location>
        <position position="237"/>
    </location>
    <ligand>
        <name>Fe cation</name>
        <dbReference type="ChEBI" id="CHEBI:24875"/>
    </ligand>
</feature>
<organism evidence="4 5">
    <name type="scientific">Fraserbacteria sp. (strain RBG_16_55_9)</name>
    <dbReference type="NCBI Taxonomy" id="1817864"/>
    <lineage>
        <taxon>Bacteria</taxon>
        <taxon>Candidatus Fraseribacteriota</taxon>
    </lineage>
</organism>
<comment type="caution">
    <text evidence="4">The sequence shown here is derived from an EMBL/GenBank/DDBJ whole genome shotgun (WGS) entry which is preliminary data.</text>
</comment>
<protein>
    <recommendedName>
        <fullName evidence="6">Iron ABC transporter substrate-binding protein</fullName>
    </recommendedName>
</protein>
<comment type="similarity">
    <text evidence="1">Belongs to the bacterial solute-binding protein 1 family.</text>
</comment>
<evidence type="ECO:0000313" key="5">
    <source>
        <dbReference type="Proteomes" id="UP000179157"/>
    </source>
</evidence>
<dbReference type="Gene3D" id="3.40.190.10">
    <property type="entry name" value="Periplasmic binding protein-like II"/>
    <property type="match status" value="2"/>
</dbReference>
<dbReference type="GO" id="GO:0030288">
    <property type="term" value="C:outer membrane-bounded periplasmic space"/>
    <property type="evidence" value="ECO:0007669"/>
    <property type="project" value="TreeGrafter"/>
</dbReference>
<gene>
    <name evidence="4" type="ORF">A2Z21_05305</name>
</gene>
<dbReference type="Pfam" id="PF13343">
    <property type="entry name" value="SBP_bac_6"/>
    <property type="match status" value="1"/>
</dbReference>
<evidence type="ECO:0000256" key="3">
    <source>
        <dbReference type="PIRSR" id="PIRSR002825-1"/>
    </source>
</evidence>
<dbReference type="InterPro" id="IPR026045">
    <property type="entry name" value="Ferric-bd"/>
</dbReference>
<name>A0A1F5UR62_FRAXR</name>
<dbReference type="SUPFAM" id="SSF53850">
    <property type="entry name" value="Periplasmic binding protein-like II"/>
    <property type="match status" value="1"/>
</dbReference>
<keyword evidence="3" id="KW-0479">Metal-binding</keyword>
<dbReference type="AlphaFoldDB" id="A0A1F5UR62"/>
<dbReference type="PIRSF" id="PIRSF002825">
    <property type="entry name" value="CfbpA"/>
    <property type="match status" value="1"/>
</dbReference>
<dbReference type="Proteomes" id="UP000179157">
    <property type="component" value="Unassembled WGS sequence"/>
</dbReference>
<evidence type="ECO:0000256" key="1">
    <source>
        <dbReference type="ARBA" id="ARBA00008520"/>
    </source>
</evidence>
<evidence type="ECO:0000313" key="4">
    <source>
        <dbReference type="EMBL" id="OGF53637.1"/>
    </source>
</evidence>
<dbReference type="PANTHER" id="PTHR30006:SF15">
    <property type="entry name" value="IRON-UTILIZATION PERIPLASMIC PROTEIN"/>
    <property type="match status" value="1"/>
</dbReference>
<evidence type="ECO:0008006" key="6">
    <source>
        <dbReference type="Google" id="ProtNLM"/>
    </source>
</evidence>
<feature type="binding site" evidence="3">
    <location>
        <position position="236"/>
    </location>
    <ligand>
        <name>Fe cation</name>
        <dbReference type="ChEBI" id="CHEBI:24875"/>
    </ligand>
</feature>
<dbReference type="GO" id="GO:0046872">
    <property type="term" value="F:metal ion binding"/>
    <property type="evidence" value="ECO:0007669"/>
    <property type="project" value="UniProtKB-KW"/>
</dbReference>
<reference evidence="4 5" key="1">
    <citation type="journal article" date="2016" name="Nat. Commun.">
        <title>Thousands of microbial genomes shed light on interconnected biogeochemical processes in an aquifer system.</title>
        <authorList>
            <person name="Anantharaman K."/>
            <person name="Brown C.T."/>
            <person name="Hug L.A."/>
            <person name="Sharon I."/>
            <person name="Castelle C.J."/>
            <person name="Probst A.J."/>
            <person name="Thomas B.C."/>
            <person name="Singh A."/>
            <person name="Wilkins M.J."/>
            <person name="Karaoz U."/>
            <person name="Brodie E.L."/>
            <person name="Williams K.H."/>
            <person name="Hubbard S.S."/>
            <person name="Banfield J.F."/>
        </authorList>
    </citation>
    <scope>NUCLEOTIDE SEQUENCE [LARGE SCALE GENOMIC DNA]</scope>
    <source>
        <strain evidence="5">RBG_16_55_9</strain>
    </source>
</reference>
<dbReference type="PANTHER" id="PTHR30006">
    <property type="entry name" value="THIAMINE-BINDING PERIPLASMIC PROTEIN-RELATED"/>
    <property type="match status" value="1"/>
</dbReference>
<dbReference type="STRING" id="1817864.A2Z21_05305"/>